<proteinExistence type="predicted"/>
<sequence length="236" mass="25861">MVHVEPGLQRRGLDPADRARQRGERREERGERGGQTLTWTCVFCGVTGLQRGRIRTGQAPGPGSHNTTHYIINIQMETGVAVVVVAGVWRRAGWWGGAVGESEGLGLVQRVEERRGPGRASQGAQMMRVIAANGACWLLSQMILSAPADWVLQLQLVLADVFVIRFLFGCKVCDLPTYQVVSVSVRRSAVHNPQRSQLNSSHMKKQGATSLYSVLIFHEGLPRFESHAPAVKAAES</sequence>
<reference evidence="2" key="1">
    <citation type="submission" date="2020-03" db="EMBL/GenBank/DDBJ databases">
        <authorList>
            <person name="Weist P."/>
        </authorList>
    </citation>
    <scope>NUCLEOTIDE SEQUENCE</scope>
</reference>
<evidence type="ECO:0000313" key="3">
    <source>
        <dbReference type="Proteomes" id="UP001153269"/>
    </source>
</evidence>
<accession>A0A9N7VH43</accession>
<evidence type="ECO:0000313" key="2">
    <source>
        <dbReference type="EMBL" id="CAB1452211.1"/>
    </source>
</evidence>
<name>A0A9N7VH43_PLEPL</name>
<dbReference type="Proteomes" id="UP001153269">
    <property type="component" value="Unassembled WGS sequence"/>
</dbReference>
<keyword evidence="3" id="KW-1185">Reference proteome</keyword>
<gene>
    <name evidence="2" type="ORF">PLEPLA_LOCUS39951</name>
</gene>
<dbReference type="EMBL" id="CADEAL010004121">
    <property type="protein sequence ID" value="CAB1452211.1"/>
    <property type="molecule type" value="Genomic_DNA"/>
</dbReference>
<evidence type="ECO:0000256" key="1">
    <source>
        <dbReference type="SAM" id="MobiDB-lite"/>
    </source>
</evidence>
<comment type="caution">
    <text evidence="2">The sequence shown here is derived from an EMBL/GenBank/DDBJ whole genome shotgun (WGS) entry which is preliminary data.</text>
</comment>
<dbReference type="AlphaFoldDB" id="A0A9N7VH43"/>
<organism evidence="2 3">
    <name type="scientific">Pleuronectes platessa</name>
    <name type="common">European plaice</name>
    <dbReference type="NCBI Taxonomy" id="8262"/>
    <lineage>
        <taxon>Eukaryota</taxon>
        <taxon>Metazoa</taxon>
        <taxon>Chordata</taxon>
        <taxon>Craniata</taxon>
        <taxon>Vertebrata</taxon>
        <taxon>Euteleostomi</taxon>
        <taxon>Actinopterygii</taxon>
        <taxon>Neopterygii</taxon>
        <taxon>Teleostei</taxon>
        <taxon>Neoteleostei</taxon>
        <taxon>Acanthomorphata</taxon>
        <taxon>Carangaria</taxon>
        <taxon>Pleuronectiformes</taxon>
        <taxon>Pleuronectoidei</taxon>
        <taxon>Pleuronectidae</taxon>
        <taxon>Pleuronectes</taxon>
    </lineage>
</organism>
<protein>
    <submittedName>
        <fullName evidence="2">Uncharacterized protein</fullName>
    </submittedName>
</protein>
<feature type="compositionally biased region" description="Basic and acidic residues" evidence="1">
    <location>
        <begin position="11"/>
        <end position="32"/>
    </location>
</feature>
<feature type="region of interest" description="Disordered" evidence="1">
    <location>
        <begin position="1"/>
        <end position="32"/>
    </location>
</feature>